<feature type="compositionally biased region" description="Acidic residues" evidence="2">
    <location>
        <begin position="1120"/>
        <end position="1158"/>
    </location>
</feature>
<evidence type="ECO:0000256" key="2">
    <source>
        <dbReference type="SAM" id="MobiDB-lite"/>
    </source>
</evidence>
<feature type="region of interest" description="Disordered" evidence="2">
    <location>
        <begin position="1115"/>
        <end position="1158"/>
    </location>
</feature>
<evidence type="ECO:0000259" key="3">
    <source>
        <dbReference type="Pfam" id="PF18803"/>
    </source>
</evidence>
<organism evidence="4 5">
    <name type="scientific">Mycena chlorophos</name>
    <name type="common">Agaric fungus</name>
    <name type="synonym">Agaricus chlorophos</name>
    <dbReference type="NCBI Taxonomy" id="658473"/>
    <lineage>
        <taxon>Eukaryota</taxon>
        <taxon>Fungi</taxon>
        <taxon>Dikarya</taxon>
        <taxon>Basidiomycota</taxon>
        <taxon>Agaricomycotina</taxon>
        <taxon>Agaricomycetes</taxon>
        <taxon>Agaricomycetidae</taxon>
        <taxon>Agaricales</taxon>
        <taxon>Marasmiineae</taxon>
        <taxon>Mycenaceae</taxon>
        <taxon>Mycena</taxon>
    </lineage>
</organism>
<name>A0A8H6TRM2_MYCCL</name>
<dbReference type="Proteomes" id="UP000613580">
    <property type="component" value="Unassembled WGS sequence"/>
</dbReference>
<keyword evidence="5" id="KW-1185">Reference proteome</keyword>
<dbReference type="OrthoDB" id="3214502at2759"/>
<dbReference type="PANTHER" id="PTHR33104:SF2">
    <property type="entry name" value="CXC3 LIKE CYSTEINE CLUSTER DOMAIN-CONTAINING PROTEIN"/>
    <property type="match status" value="1"/>
</dbReference>
<dbReference type="EMBL" id="JACAZE010000001">
    <property type="protein sequence ID" value="KAF7322733.1"/>
    <property type="molecule type" value="Genomic_DNA"/>
</dbReference>
<dbReference type="Pfam" id="PF18758">
    <property type="entry name" value="KDZ"/>
    <property type="match status" value="1"/>
</dbReference>
<dbReference type="InterPro" id="IPR041457">
    <property type="entry name" value="CxC2_KDZ-assoc"/>
</dbReference>
<feature type="domain" description="CxC2-like cysteine cluster KDZ transposase-associated" evidence="3">
    <location>
        <begin position="210"/>
        <end position="317"/>
    </location>
</feature>
<feature type="compositionally biased region" description="Polar residues" evidence="2">
    <location>
        <begin position="35"/>
        <end position="51"/>
    </location>
</feature>
<sequence>MNVIKRRSRRVPGPKTKAPTAPAAETFSFPIAGPSSASQSTLETHIETVSPSSNKIRRFPFPIEAGSPVKRLHLESINSASEAAPTSELASEADAYTISLDDFFEPTPAENDTPKAKRKAVAADKAMNAWLAHSREPYLREMLWLEGRGFNIHEQQCNRCRGSASLPRFRCRDCGGMHLVCSVCIVDMHRFDPLHWVEEWVDNHFKKRALKMLGLRIQLGHLPFETCALPKPAHQDFTVLHHNGIHNVAVDFCGCHQHGRVRHDLQLLRNRWFPSTNNRPQSCATFACLDAFHAITLHSKCTPYDYYQALEYLTDGSGRKPLNRYRPLLRMQRQYRHLLMLKRRGRGHAVSGAAGTAVGELAIRCPVCPRPEVNLPADWAEAPPEDQGLYTQFLAMDACFALKRRLISNDYRDPPLSSGMAYMVEWEPYRQHILTITDEKEITNCSDFAGVRLREHQVFQRICGDWRGCWHMRARHEFVQPTGVGDLQRGERFGNMDYILGSFLRHINEYLRKLFSYDIACQWGLELEDRLRKLPEHVRHHLASELVQFAVPKMHIKGHILPCQIRYSLALLLGAGQTDGEGIERLWAAIAGVAGSTKLSGPGTRSDQLDDHWQFWNWRKLVGMAESLRRKSRNAEVELERQEAAFSTFSVEQAEHVPRWLEIVKTFEADNSKPNPYESTHSDGLTEKEVRAQLDEQDQAELAKGAVPLHDISPTDFIVYGLEVEEEQRRLSAQAQLKQKKEKIGDKIRLKKPRNKLKKQYQRWRELQATYMPSASLHFNELGINDDTRPENLPLILPTALPPALRDGPGCKTGLLEIERRLRHAQCKSALIRLRAQLHNRWSLLLYKKRHSRHQGPNTRSRALIERNETKIKTSADCYQAARAALARIEPSLAWPVLRAADIRCMEDADELSKRQAQRRRQLQRRLKQAQELVDLGVLTQEQLDEGMESDDDDDEMEVVEKQPGAGESRRELSWIWTLAGVTGSEEHFQEALRIEWSKAFARTRRWREEHRYLNEEWRRLPLSLQYEEELWSERARLVGTRQLGDDVQEGMKAYALKQAAMYSDLVQRAELTKTEEWAGRGHRRGKMQVAVKGVAGGAAALAAAAGMSASVGGGVDDALVGDDWEDQDEEEDGDYDGSDSDSTDEESDESDLEDDEW</sequence>
<gene>
    <name evidence="4" type="ORF">HMN09_00052100</name>
</gene>
<dbReference type="InterPro" id="IPR040521">
    <property type="entry name" value="KDZ"/>
</dbReference>
<proteinExistence type="predicted"/>
<feature type="region of interest" description="Disordered" evidence="2">
    <location>
        <begin position="1"/>
        <end position="51"/>
    </location>
</feature>
<comment type="caution">
    <text evidence="4">The sequence shown here is derived from an EMBL/GenBank/DDBJ whole genome shotgun (WGS) entry which is preliminary data.</text>
</comment>
<dbReference type="PANTHER" id="PTHR33104">
    <property type="entry name" value="SI:DKEY-29D5.2"/>
    <property type="match status" value="1"/>
</dbReference>
<accession>A0A8H6TRM2</accession>
<evidence type="ECO:0000256" key="1">
    <source>
        <dbReference type="SAM" id="Coils"/>
    </source>
</evidence>
<reference evidence="4" key="1">
    <citation type="submission" date="2020-05" db="EMBL/GenBank/DDBJ databases">
        <title>Mycena genomes resolve the evolution of fungal bioluminescence.</title>
        <authorList>
            <person name="Tsai I.J."/>
        </authorList>
    </citation>
    <scope>NUCLEOTIDE SEQUENCE</scope>
    <source>
        <strain evidence="4">110903Hualien_Pintung</strain>
    </source>
</reference>
<protein>
    <submittedName>
        <fullName evidence="4">CxC2 domain-containing protein</fullName>
    </submittedName>
</protein>
<evidence type="ECO:0000313" key="4">
    <source>
        <dbReference type="EMBL" id="KAF7322733.1"/>
    </source>
</evidence>
<dbReference type="Pfam" id="PF18803">
    <property type="entry name" value="CxC2"/>
    <property type="match status" value="1"/>
</dbReference>
<feature type="coiled-coil region" evidence="1">
    <location>
        <begin position="906"/>
        <end position="933"/>
    </location>
</feature>
<dbReference type="AlphaFoldDB" id="A0A8H6TRM2"/>
<feature type="compositionally biased region" description="Basic residues" evidence="2">
    <location>
        <begin position="1"/>
        <end position="12"/>
    </location>
</feature>
<keyword evidence="1" id="KW-0175">Coiled coil</keyword>
<feature type="compositionally biased region" description="Low complexity" evidence="2">
    <location>
        <begin position="13"/>
        <end position="24"/>
    </location>
</feature>
<evidence type="ECO:0000313" key="5">
    <source>
        <dbReference type="Proteomes" id="UP000613580"/>
    </source>
</evidence>